<dbReference type="EMBL" id="BMMK01000004">
    <property type="protein sequence ID" value="GGM45111.1"/>
    <property type="molecule type" value="Genomic_DNA"/>
</dbReference>
<keyword evidence="1" id="KW-1133">Transmembrane helix</keyword>
<comment type="caution">
    <text evidence="2">The sequence shown here is derived from an EMBL/GenBank/DDBJ whole genome shotgun (WGS) entry which is preliminary data.</text>
</comment>
<dbReference type="RefSeq" id="WP_189055264.1">
    <property type="nucleotide sequence ID" value="NZ_BMMK01000004.1"/>
</dbReference>
<reference evidence="2" key="1">
    <citation type="journal article" date="2014" name="Int. J. Syst. Evol. Microbiol.">
        <title>Complete genome sequence of Corynebacterium casei LMG S-19264T (=DSM 44701T), isolated from a smear-ripened cheese.</title>
        <authorList>
            <consortium name="US DOE Joint Genome Institute (JGI-PGF)"/>
            <person name="Walter F."/>
            <person name="Albersmeier A."/>
            <person name="Kalinowski J."/>
            <person name="Ruckert C."/>
        </authorList>
    </citation>
    <scope>NUCLEOTIDE SEQUENCE</scope>
    <source>
        <strain evidence="2">CGMCC 4.5737</strain>
    </source>
</reference>
<dbReference type="Proteomes" id="UP000637578">
    <property type="component" value="Unassembled WGS sequence"/>
</dbReference>
<accession>A0A8J3CBM7</accession>
<keyword evidence="1" id="KW-0812">Transmembrane</keyword>
<evidence type="ECO:0000313" key="3">
    <source>
        <dbReference type="Proteomes" id="UP000637578"/>
    </source>
</evidence>
<organism evidence="2 3">
    <name type="scientific">Longimycelium tulufanense</name>
    <dbReference type="NCBI Taxonomy" id="907463"/>
    <lineage>
        <taxon>Bacteria</taxon>
        <taxon>Bacillati</taxon>
        <taxon>Actinomycetota</taxon>
        <taxon>Actinomycetes</taxon>
        <taxon>Pseudonocardiales</taxon>
        <taxon>Pseudonocardiaceae</taxon>
        <taxon>Longimycelium</taxon>
    </lineage>
</organism>
<dbReference type="AlphaFoldDB" id="A0A8J3CBM7"/>
<reference evidence="2" key="2">
    <citation type="submission" date="2020-09" db="EMBL/GenBank/DDBJ databases">
        <authorList>
            <person name="Sun Q."/>
            <person name="Zhou Y."/>
        </authorList>
    </citation>
    <scope>NUCLEOTIDE SEQUENCE</scope>
    <source>
        <strain evidence="2">CGMCC 4.5737</strain>
    </source>
</reference>
<gene>
    <name evidence="2" type="ORF">GCM10012275_15220</name>
</gene>
<sequence length="68" mass="8106">MTYPGYQQQPQHPAPQPRVTIVKRRKDTAHTFHIIMTILTCGVWFVFIYAPLLVVRSIFKKKEKHIHY</sequence>
<evidence type="ECO:0000313" key="2">
    <source>
        <dbReference type="EMBL" id="GGM45111.1"/>
    </source>
</evidence>
<feature type="transmembrane region" description="Helical" evidence="1">
    <location>
        <begin position="32"/>
        <end position="55"/>
    </location>
</feature>
<name>A0A8J3CBM7_9PSEU</name>
<keyword evidence="3" id="KW-1185">Reference proteome</keyword>
<evidence type="ECO:0000256" key="1">
    <source>
        <dbReference type="SAM" id="Phobius"/>
    </source>
</evidence>
<keyword evidence="1" id="KW-0472">Membrane</keyword>
<protein>
    <submittedName>
        <fullName evidence="2">Uncharacterized protein</fullName>
    </submittedName>
</protein>
<proteinExistence type="predicted"/>